<dbReference type="GO" id="GO:0022625">
    <property type="term" value="C:cytosolic large ribosomal subunit"/>
    <property type="evidence" value="ECO:0007669"/>
    <property type="project" value="TreeGrafter"/>
</dbReference>
<proteinExistence type="inferred from homology"/>
<feature type="non-terminal residue" evidence="5">
    <location>
        <position position="1"/>
    </location>
</feature>
<evidence type="ECO:0000256" key="4">
    <source>
        <dbReference type="RuleBase" id="RU003445"/>
    </source>
</evidence>
<comment type="caution">
    <text evidence="5">The sequence shown here is derived from an EMBL/GenBank/DDBJ whole genome shotgun (WGS) entry which is preliminary data.</text>
</comment>
<keyword evidence="3 4" id="KW-0687">Ribonucleoprotein</keyword>
<dbReference type="Pfam" id="PF01781">
    <property type="entry name" value="Ribosomal_L38e"/>
    <property type="match status" value="1"/>
</dbReference>
<dbReference type="AlphaFoldDB" id="A0A433QC97"/>
<dbReference type="Gene3D" id="3.30.720.90">
    <property type="match status" value="1"/>
</dbReference>
<dbReference type="GO" id="GO:0022618">
    <property type="term" value="P:protein-RNA complex assembly"/>
    <property type="evidence" value="ECO:0007669"/>
    <property type="project" value="TreeGrafter"/>
</dbReference>
<gene>
    <name evidence="5" type="ORF">BC938DRAFT_483329</name>
</gene>
<sequence length="193" mass="21800">RYLVLQHGVYDKSSCIVFGRFGIRIHAREEWMIGILDGLVGRTADGWMAGKGPCDVNWCRMNIDIHEVTLITILGEPHQSLLTRTFTPSHSFSASNSLIVILSPSKSKTLSNSSKLRGGRTPTARIKKNAKEVKFKVRCSRYLYTLVIKDAEKAEKLKQSLPPGRFISGWSMEWKRFVGVDVMAESRRLGYLV</sequence>
<evidence type="ECO:0000256" key="1">
    <source>
        <dbReference type="ARBA" id="ARBA00007803"/>
    </source>
</evidence>
<keyword evidence="2 4" id="KW-0689">Ribosomal protein</keyword>
<dbReference type="GO" id="GO:0003735">
    <property type="term" value="F:structural constituent of ribosome"/>
    <property type="evidence" value="ECO:0007669"/>
    <property type="project" value="InterPro"/>
</dbReference>
<evidence type="ECO:0000313" key="5">
    <source>
        <dbReference type="EMBL" id="RUS27381.1"/>
    </source>
</evidence>
<protein>
    <recommendedName>
        <fullName evidence="7">60S ribosomal protein L38</fullName>
    </recommendedName>
</protein>
<dbReference type="PANTHER" id="PTHR10965:SF0">
    <property type="entry name" value="LARGE RIBOSOMAL SUBUNIT PROTEIN EL38"/>
    <property type="match status" value="1"/>
</dbReference>
<evidence type="ECO:0000313" key="6">
    <source>
        <dbReference type="Proteomes" id="UP000274822"/>
    </source>
</evidence>
<dbReference type="InterPro" id="IPR038464">
    <property type="entry name" value="Ribosomal_eL38_sf"/>
</dbReference>
<organism evidence="5 6">
    <name type="scientific">Jimgerdemannia flammicorona</name>
    <dbReference type="NCBI Taxonomy" id="994334"/>
    <lineage>
        <taxon>Eukaryota</taxon>
        <taxon>Fungi</taxon>
        <taxon>Fungi incertae sedis</taxon>
        <taxon>Mucoromycota</taxon>
        <taxon>Mucoromycotina</taxon>
        <taxon>Endogonomycetes</taxon>
        <taxon>Endogonales</taxon>
        <taxon>Endogonaceae</taxon>
        <taxon>Jimgerdemannia</taxon>
    </lineage>
</organism>
<evidence type="ECO:0008006" key="7">
    <source>
        <dbReference type="Google" id="ProtNLM"/>
    </source>
</evidence>
<dbReference type="Proteomes" id="UP000274822">
    <property type="component" value="Unassembled WGS sequence"/>
</dbReference>
<name>A0A433QC97_9FUNG</name>
<reference evidence="5 6" key="1">
    <citation type="journal article" date="2018" name="New Phytol.">
        <title>Phylogenomics of Endogonaceae and evolution of mycorrhizas within Mucoromycota.</title>
        <authorList>
            <person name="Chang Y."/>
            <person name="Desiro A."/>
            <person name="Na H."/>
            <person name="Sandor L."/>
            <person name="Lipzen A."/>
            <person name="Clum A."/>
            <person name="Barry K."/>
            <person name="Grigoriev I.V."/>
            <person name="Martin F.M."/>
            <person name="Stajich J.E."/>
            <person name="Smith M.E."/>
            <person name="Bonito G."/>
            <person name="Spatafora J.W."/>
        </authorList>
    </citation>
    <scope>NUCLEOTIDE SEQUENCE [LARGE SCALE GENOMIC DNA]</scope>
    <source>
        <strain evidence="5 6">AD002</strain>
    </source>
</reference>
<accession>A0A433QC97</accession>
<evidence type="ECO:0000256" key="3">
    <source>
        <dbReference type="ARBA" id="ARBA00023274"/>
    </source>
</evidence>
<dbReference type="InterPro" id="IPR002675">
    <property type="entry name" value="Ribosomal_eL38"/>
</dbReference>
<dbReference type="EMBL" id="RBNJ01008503">
    <property type="protein sequence ID" value="RUS27381.1"/>
    <property type="molecule type" value="Genomic_DNA"/>
</dbReference>
<keyword evidence="6" id="KW-1185">Reference proteome</keyword>
<comment type="similarity">
    <text evidence="1 4">Belongs to the eukaryotic ribosomal protein eL38 family.</text>
</comment>
<dbReference type="PANTHER" id="PTHR10965">
    <property type="entry name" value="60S RIBOSOMAL PROTEIN L38"/>
    <property type="match status" value="1"/>
</dbReference>
<dbReference type="GO" id="GO:0006412">
    <property type="term" value="P:translation"/>
    <property type="evidence" value="ECO:0007669"/>
    <property type="project" value="InterPro"/>
</dbReference>
<evidence type="ECO:0000256" key="2">
    <source>
        <dbReference type="ARBA" id="ARBA00022980"/>
    </source>
</evidence>